<dbReference type="PANTHER" id="PTHR24166">
    <property type="entry name" value="ROLLING PEBBLES, ISOFORM B"/>
    <property type="match status" value="1"/>
</dbReference>
<evidence type="ECO:0000256" key="2">
    <source>
        <dbReference type="ARBA" id="ARBA00023043"/>
    </source>
</evidence>
<dbReference type="SMART" id="SM00248">
    <property type="entry name" value="ANK"/>
    <property type="match status" value="3"/>
</dbReference>
<dbReference type="PROSITE" id="PS50088">
    <property type="entry name" value="ANK_REPEAT"/>
    <property type="match status" value="2"/>
</dbReference>
<dbReference type="EMBL" id="CADCUS010000264">
    <property type="protein sequence ID" value="CAA9406987.1"/>
    <property type="molecule type" value="Genomic_DNA"/>
</dbReference>
<reference evidence="5" key="1">
    <citation type="submission" date="2020-02" db="EMBL/GenBank/DDBJ databases">
        <authorList>
            <person name="Meier V. D."/>
        </authorList>
    </citation>
    <scope>NUCLEOTIDE SEQUENCE</scope>
    <source>
        <strain evidence="5">AVDCRST_MAG66</strain>
    </source>
</reference>
<feature type="region of interest" description="Disordered" evidence="4">
    <location>
        <begin position="1"/>
        <end position="46"/>
    </location>
</feature>
<feature type="repeat" description="ANK" evidence="3">
    <location>
        <begin position="117"/>
        <end position="149"/>
    </location>
</feature>
<evidence type="ECO:0000313" key="5">
    <source>
        <dbReference type="EMBL" id="CAA9406987.1"/>
    </source>
</evidence>
<keyword evidence="2 3" id="KW-0040">ANK repeat</keyword>
<dbReference type="Pfam" id="PF12796">
    <property type="entry name" value="Ank_2"/>
    <property type="match status" value="1"/>
</dbReference>
<keyword evidence="1" id="KW-0677">Repeat</keyword>
<organism evidence="5">
    <name type="scientific">uncultured Pseudonocardia sp</name>
    <dbReference type="NCBI Taxonomy" id="211455"/>
    <lineage>
        <taxon>Bacteria</taxon>
        <taxon>Bacillati</taxon>
        <taxon>Actinomycetota</taxon>
        <taxon>Actinomycetes</taxon>
        <taxon>Pseudonocardiales</taxon>
        <taxon>Pseudonocardiaceae</taxon>
        <taxon>Pseudonocardia</taxon>
        <taxon>environmental samples</taxon>
    </lineage>
</organism>
<evidence type="ECO:0000256" key="4">
    <source>
        <dbReference type="SAM" id="MobiDB-lite"/>
    </source>
</evidence>
<dbReference type="Pfam" id="PF00023">
    <property type="entry name" value="Ank"/>
    <property type="match status" value="1"/>
</dbReference>
<dbReference type="AlphaFoldDB" id="A0A6J4PCF1"/>
<evidence type="ECO:0000256" key="1">
    <source>
        <dbReference type="ARBA" id="ARBA00022737"/>
    </source>
</evidence>
<dbReference type="Gene3D" id="1.25.40.20">
    <property type="entry name" value="Ankyrin repeat-containing domain"/>
    <property type="match status" value="2"/>
</dbReference>
<dbReference type="InterPro" id="IPR002110">
    <property type="entry name" value="Ankyrin_rpt"/>
</dbReference>
<dbReference type="InterPro" id="IPR050889">
    <property type="entry name" value="Dendritic_Spine_Reg/Scaffold"/>
</dbReference>
<evidence type="ECO:0000256" key="3">
    <source>
        <dbReference type="PROSITE-ProRule" id="PRU00023"/>
    </source>
</evidence>
<proteinExistence type="predicted"/>
<dbReference type="InterPro" id="IPR036770">
    <property type="entry name" value="Ankyrin_rpt-contain_sf"/>
</dbReference>
<gene>
    <name evidence="5" type="ORF">AVDCRST_MAG66-1798</name>
</gene>
<feature type="compositionally biased region" description="Basic and acidic residues" evidence="4">
    <location>
        <begin position="15"/>
        <end position="24"/>
    </location>
</feature>
<sequence length="176" mass="18001">DRPLLGVLTDPARSPGERARRVRDLLTGPAARSVDTRSPSTGAGHDGHTALLVAARDGNADAVAALLAAGADQTLTDGYMDAVAAHKAAYGGHADVLRLLVAAPGFAAVRDARGPYNGYTPLHDAAWHGHAEAAEVLLAAGARTDLTGLDGRTPSALARDNGHGALADLLRPDLTR</sequence>
<dbReference type="SUPFAM" id="SSF48403">
    <property type="entry name" value="Ankyrin repeat"/>
    <property type="match status" value="1"/>
</dbReference>
<feature type="non-terminal residue" evidence="5">
    <location>
        <position position="1"/>
    </location>
</feature>
<protein>
    <submittedName>
        <fullName evidence="5">Uncharacterized protein</fullName>
    </submittedName>
</protein>
<feature type="repeat" description="ANK" evidence="3">
    <location>
        <begin position="46"/>
        <end position="78"/>
    </location>
</feature>
<accession>A0A6J4PCF1</accession>
<dbReference type="PROSITE" id="PS50297">
    <property type="entry name" value="ANK_REP_REGION"/>
    <property type="match status" value="2"/>
</dbReference>
<dbReference type="PANTHER" id="PTHR24166:SF52">
    <property type="entry name" value="ANKYRIN REPEAT DOMAIN-CONTAINING PROTEIN 65"/>
    <property type="match status" value="1"/>
</dbReference>
<name>A0A6J4PCF1_9PSEU</name>